<evidence type="ECO:0000259" key="6">
    <source>
        <dbReference type="Pfam" id="PF00270"/>
    </source>
</evidence>
<keyword evidence="2" id="KW-0378">Hydrolase</keyword>
<dbReference type="STRING" id="4615.A0A199UF89"/>
<proteinExistence type="predicted"/>
<evidence type="ECO:0000256" key="5">
    <source>
        <dbReference type="SAM" id="MobiDB-lite"/>
    </source>
</evidence>
<accession>A0A199UF89</accession>
<gene>
    <name evidence="7" type="ORF">ACMD2_17606</name>
</gene>
<feature type="compositionally biased region" description="Basic residues" evidence="5">
    <location>
        <begin position="9"/>
        <end position="20"/>
    </location>
</feature>
<dbReference type="GO" id="GO:0016787">
    <property type="term" value="F:hydrolase activity"/>
    <property type="evidence" value="ECO:0007669"/>
    <property type="project" value="UniProtKB-KW"/>
</dbReference>
<dbReference type="Gene3D" id="3.40.50.300">
    <property type="entry name" value="P-loop containing nucleotide triphosphate hydrolases"/>
    <property type="match status" value="2"/>
</dbReference>
<dbReference type="GO" id="GO:0004386">
    <property type="term" value="F:helicase activity"/>
    <property type="evidence" value="ECO:0007669"/>
    <property type="project" value="UniProtKB-KW"/>
</dbReference>
<dbReference type="InterPro" id="IPR011545">
    <property type="entry name" value="DEAD/DEAH_box_helicase_dom"/>
</dbReference>
<feature type="domain" description="DEAD/DEAH-box helicase" evidence="6">
    <location>
        <begin position="220"/>
        <end position="335"/>
    </location>
</feature>
<feature type="region of interest" description="Disordered" evidence="5">
    <location>
        <begin position="1"/>
        <end position="30"/>
    </location>
</feature>
<protein>
    <submittedName>
        <fullName evidence="7">Pre-mRNA-processing ATP-dependent RNA helicase prp5</fullName>
    </submittedName>
</protein>
<comment type="caution">
    <text evidence="7">The sequence shown here is derived from an EMBL/GenBank/DDBJ whole genome shotgun (WGS) entry which is preliminary data.</text>
</comment>
<dbReference type="Proteomes" id="UP000092600">
    <property type="component" value="Unassembled WGS sequence"/>
</dbReference>
<reference evidence="7 8" key="1">
    <citation type="journal article" date="2016" name="DNA Res.">
        <title>The draft genome of MD-2 pineapple using hybrid error correction of long reads.</title>
        <authorList>
            <person name="Redwan R.M."/>
            <person name="Saidin A."/>
            <person name="Kumar S.V."/>
        </authorList>
    </citation>
    <scope>NUCLEOTIDE SEQUENCE [LARGE SCALE GENOMIC DNA]</scope>
    <source>
        <strain evidence="8">cv. MD2</strain>
        <tissue evidence="7">Leaf</tissue>
    </source>
</reference>
<evidence type="ECO:0000313" key="8">
    <source>
        <dbReference type="Proteomes" id="UP000092600"/>
    </source>
</evidence>
<dbReference type="GO" id="GO:0005524">
    <property type="term" value="F:ATP binding"/>
    <property type="evidence" value="ECO:0007669"/>
    <property type="project" value="UniProtKB-KW"/>
</dbReference>
<dbReference type="GO" id="GO:0003676">
    <property type="term" value="F:nucleic acid binding"/>
    <property type="evidence" value="ECO:0007669"/>
    <property type="project" value="InterPro"/>
</dbReference>
<dbReference type="AlphaFoldDB" id="A0A199UF89"/>
<dbReference type="PANTHER" id="PTHR47960">
    <property type="entry name" value="DEAD-BOX ATP-DEPENDENT RNA HELICASE 50"/>
    <property type="match status" value="1"/>
</dbReference>
<dbReference type="InterPro" id="IPR027417">
    <property type="entry name" value="P-loop_NTPase"/>
</dbReference>
<keyword evidence="3 7" id="KW-0347">Helicase</keyword>
<feature type="region of interest" description="Disordered" evidence="5">
    <location>
        <begin position="56"/>
        <end position="112"/>
    </location>
</feature>
<name>A0A199UF89_ANACO</name>
<organism evidence="7 8">
    <name type="scientific">Ananas comosus</name>
    <name type="common">Pineapple</name>
    <name type="synonym">Ananas ananas</name>
    <dbReference type="NCBI Taxonomy" id="4615"/>
    <lineage>
        <taxon>Eukaryota</taxon>
        <taxon>Viridiplantae</taxon>
        <taxon>Streptophyta</taxon>
        <taxon>Embryophyta</taxon>
        <taxon>Tracheophyta</taxon>
        <taxon>Spermatophyta</taxon>
        <taxon>Magnoliopsida</taxon>
        <taxon>Liliopsida</taxon>
        <taxon>Poales</taxon>
        <taxon>Bromeliaceae</taxon>
        <taxon>Bromelioideae</taxon>
        <taxon>Ananas</taxon>
    </lineage>
</organism>
<evidence type="ECO:0000256" key="2">
    <source>
        <dbReference type="ARBA" id="ARBA00022801"/>
    </source>
</evidence>
<evidence type="ECO:0000256" key="3">
    <source>
        <dbReference type="ARBA" id="ARBA00022806"/>
    </source>
</evidence>
<dbReference type="SUPFAM" id="SSF52540">
    <property type="entry name" value="P-loop containing nucleoside triphosphate hydrolases"/>
    <property type="match status" value="2"/>
</dbReference>
<dbReference type="Pfam" id="PF00270">
    <property type="entry name" value="DEAD"/>
    <property type="match status" value="1"/>
</dbReference>
<keyword evidence="4" id="KW-0067">ATP-binding</keyword>
<evidence type="ECO:0000313" key="7">
    <source>
        <dbReference type="EMBL" id="OAY63409.1"/>
    </source>
</evidence>
<evidence type="ECO:0000256" key="4">
    <source>
        <dbReference type="ARBA" id="ARBA00022840"/>
    </source>
</evidence>
<evidence type="ECO:0000256" key="1">
    <source>
        <dbReference type="ARBA" id="ARBA00022741"/>
    </source>
</evidence>
<dbReference type="EMBL" id="LSRQ01008345">
    <property type="protein sequence ID" value="OAY63409.1"/>
    <property type="molecule type" value="Genomic_DNA"/>
</dbReference>
<keyword evidence="1" id="KW-0547">Nucleotide-binding</keyword>
<sequence length="530" mass="57872">MAKGDDAVRKKRNKINRKRMRNSESAVSARVASIIAAKRRRKAGKRRICEGMCYSLPTAEDPFNDRHGKKELPKKKKKPPPPPPPPPPKKKIRKEKNPASPNPDKKVQAGSSAAVAVPAVKLGPKSGGDDFGCPSKFLILCLNAIRDSWMDEGWLDESADGSLLLSSTWGVDLWRCFSARSNVLDTSGACSSREQIAWLVSAASDIITRKEKQGLVVKCPFLLFLVPSQEKAIQVRSICKPLKALGIHTVSLHPGAPVDHQVRGLKSCEPEFVVSTPDRLLELVSLSAIDISGVSLLVVDGLHSFVDLNFVDKLNSIKVGISADPHIVIFSNTHGETSMSLARNLLGGPTTRLSLFDSIASQSAFLLQNVHFCASEEQKMTEVMQIVSETVSNQNLQSARILIIAESISKAQMLVSSLRGENCNLLCGLTSGCFTISDSDEEAKILVKDRESIPIVDVEQFEIVIIVDFPLTIGEYTEILTRTARHSVIGILHSFFCKVDAALAQPLITVLEQCRQVVPEALRSLDSSQV</sequence>